<comment type="caution">
    <text evidence="1">The sequence shown here is derived from an EMBL/GenBank/DDBJ whole genome shotgun (WGS) entry which is preliminary data.</text>
</comment>
<sequence>MAVLKPSIFGNCTVTETNAPKTLLSLSDIKNENVQSSSSLAIERLKQRLDGIIEESDLEANDIVQSDILFAQAKECVTYYVTGYLCKQGKSMPTAPHVWKVHVLNYQQ</sequence>
<dbReference type="AlphaFoldDB" id="A0AA38IVP1"/>
<reference evidence="1" key="1">
    <citation type="journal article" date="2023" name="G3 (Bethesda)">
        <title>Whole genome assemblies of Zophobas morio and Tenebrio molitor.</title>
        <authorList>
            <person name="Kaur S."/>
            <person name="Stinson S.A."/>
            <person name="diCenzo G.C."/>
        </authorList>
    </citation>
    <scope>NUCLEOTIDE SEQUENCE</scope>
    <source>
        <strain evidence="1">QUZm001</strain>
    </source>
</reference>
<proteinExistence type="predicted"/>
<organism evidence="1 2">
    <name type="scientific">Zophobas morio</name>
    <dbReference type="NCBI Taxonomy" id="2755281"/>
    <lineage>
        <taxon>Eukaryota</taxon>
        <taxon>Metazoa</taxon>
        <taxon>Ecdysozoa</taxon>
        <taxon>Arthropoda</taxon>
        <taxon>Hexapoda</taxon>
        <taxon>Insecta</taxon>
        <taxon>Pterygota</taxon>
        <taxon>Neoptera</taxon>
        <taxon>Endopterygota</taxon>
        <taxon>Coleoptera</taxon>
        <taxon>Polyphaga</taxon>
        <taxon>Cucujiformia</taxon>
        <taxon>Tenebrionidae</taxon>
        <taxon>Zophobas</taxon>
    </lineage>
</organism>
<evidence type="ECO:0000313" key="2">
    <source>
        <dbReference type="Proteomes" id="UP001168821"/>
    </source>
</evidence>
<protein>
    <submittedName>
        <fullName evidence="1">Uncharacterized protein</fullName>
    </submittedName>
</protein>
<name>A0AA38IVP1_9CUCU</name>
<dbReference type="EMBL" id="JALNTZ010000002">
    <property type="protein sequence ID" value="KAJ3661789.1"/>
    <property type="molecule type" value="Genomic_DNA"/>
</dbReference>
<gene>
    <name evidence="1" type="ORF">Zmor_006173</name>
</gene>
<keyword evidence="2" id="KW-1185">Reference proteome</keyword>
<evidence type="ECO:0000313" key="1">
    <source>
        <dbReference type="EMBL" id="KAJ3661789.1"/>
    </source>
</evidence>
<accession>A0AA38IVP1</accession>
<dbReference type="Proteomes" id="UP001168821">
    <property type="component" value="Unassembled WGS sequence"/>
</dbReference>